<dbReference type="OrthoDB" id="9813282at2"/>
<comment type="caution">
    <text evidence="4">The sequence shown here is derived from an EMBL/GenBank/DDBJ whole genome shotgun (WGS) entry which is preliminary data.</text>
</comment>
<evidence type="ECO:0000256" key="2">
    <source>
        <dbReference type="ARBA" id="ARBA00022801"/>
    </source>
</evidence>
<keyword evidence="2" id="KW-0378">Hydrolase</keyword>
<evidence type="ECO:0000259" key="3">
    <source>
        <dbReference type="Pfam" id="PF03061"/>
    </source>
</evidence>
<keyword evidence="5" id="KW-1185">Reference proteome</keyword>
<evidence type="ECO:0000313" key="5">
    <source>
        <dbReference type="Proteomes" id="UP000287447"/>
    </source>
</evidence>
<evidence type="ECO:0000313" key="4">
    <source>
        <dbReference type="EMBL" id="RVU36556.1"/>
    </source>
</evidence>
<dbReference type="Gene3D" id="3.10.129.10">
    <property type="entry name" value="Hotdog Thioesterase"/>
    <property type="match status" value="1"/>
</dbReference>
<protein>
    <submittedName>
        <fullName evidence="4">PaaI family thioesterase</fullName>
    </submittedName>
</protein>
<dbReference type="Proteomes" id="UP000287447">
    <property type="component" value="Unassembled WGS sequence"/>
</dbReference>
<dbReference type="PANTHER" id="PTHR21660:SF1">
    <property type="entry name" value="ACYL-COENZYME A THIOESTERASE 13"/>
    <property type="match status" value="1"/>
</dbReference>
<dbReference type="Pfam" id="PF03061">
    <property type="entry name" value="4HBT"/>
    <property type="match status" value="1"/>
</dbReference>
<dbReference type="CDD" id="cd03443">
    <property type="entry name" value="PaaI_thioesterase"/>
    <property type="match status" value="1"/>
</dbReference>
<feature type="domain" description="Thioesterase" evidence="3">
    <location>
        <begin position="74"/>
        <end position="151"/>
    </location>
</feature>
<dbReference type="RefSeq" id="WP_127766032.1">
    <property type="nucleotide sequence ID" value="NZ_SADE01000002.1"/>
</dbReference>
<reference evidence="5" key="1">
    <citation type="submission" date="2019-01" db="EMBL/GenBank/DDBJ databases">
        <title>Gri0909 isolated from a small marine red alga.</title>
        <authorList>
            <person name="Kim J."/>
            <person name="Jeong S.E."/>
            <person name="Jeon C.O."/>
        </authorList>
    </citation>
    <scope>NUCLEOTIDE SEQUENCE [LARGE SCALE GENOMIC DNA]</scope>
    <source>
        <strain evidence="5">Gri0909</strain>
    </source>
</reference>
<dbReference type="GO" id="GO:0047617">
    <property type="term" value="F:fatty acyl-CoA hydrolase activity"/>
    <property type="evidence" value="ECO:0007669"/>
    <property type="project" value="InterPro"/>
</dbReference>
<dbReference type="InterPro" id="IPR006683">
    <property type="entry name" value="Thioestr_dom"/>
</dbReference>
<dbReference type="SUPFAM" id="SSF54637">
    <property type="entry name" value="Thioesterase/thiol ester dehydrase-isomerase"/>
    <property type="match status" value="1"/>
</dbReference>
<organism evidence="4 5">
    <name type="scientific">Hwanghaeella grinnelliae</name>
    <dbReference type="NCBI Taxonomy" id="2500179"/>
    <lineage>
        <taxon>Bacteria</taxon>
        <taxon>Pseudomonadati</taxon>
        <taxon>Pseudomonadota</taxon>
        <taxon>Alphaproteobacteria</taxon>
        <taxon>Rhodospirillales</taxon>
        <taxon>Rhodospirillaceae</taxon>
        <taxon>Hwanghaeella</taxon>
    </lineage>
</organism>
<name>A0A3S2WS40_9PROT</name>
<dbReference type="AlphaFoldDB" id="A0A3S2WS40"/>
<proteinExistence type="inferred from homology"/>
<dbReference type="InterPro" id="IPR029069">
    <property type="entry name" value="HotDog_dom_sf"/>
</dbReference>
<comment type="similarity">
    <text evidence="1">Belongs to the thioesterase PaaI family.</text>
</comment>
<dbReference type="NCBIfam" id="TIGR00369">
    <property type="entry name" value="unchar_dom_1"/>
    <property type="match status" value="1"/>
</dbReference>
<dbReference type="InterPro" id="IPR039298">
    <property type="entry name" value="ACOT13"/>
</dbReference>
<dbReference type="EMBL" id="SADE01000002">
    <property type="protein sequence ID" value="RVU36556.1"/>
    <property type="molecule type" value="Genomic_DNA"/>
</dbReference>
<dbReference type="PANTHER" id="PTHR21660">
    <property type="entry name" value="THIOESTERASE SUPERFAMILY MEMBER-RELATED"/>
    <property type="match status" value="1"/>
</dbReference>
<gene>
    <name evidence="4" type="ORF">EOI86_15315</name>
</gene>
<dbReference type="InterPro" id="IPR003736">
    <property type="entry name" value="PAAI_dom"/>
</dbReference>
<sequence>MEKVFSAPGADELGTLPVSEVFSMSGMDFLTGVRDGVYPIPPIAGPMRMRLVEVEEGRAVFASDPDEHLLNPIGTVHGGYAMTVLDSCMGCAIHTTLLPGEAYITVEAKVNMVRPILPHTGIIRATGTLIHRGRTTATAEGKLMSESGKLLAHGTTTCSIMPAPKS</sequence>
<accession>A0A3S2WS40</accession>
<evidence type="ECO:0000256" key="1">
    <source>
        <dbReference type="ARBA" id="ARBA00008324"/>
    </source>
</evidence>